<feature type="domain" description="MOSC" evidence="1">
    <location>
        <begin position="165"/>
        <end position="324"/>
    </location>
</feature>
<evidence type="ECO:0000259" key="1">
    <source>
        <dbReference type="PROSITE" id="PS51340"/>
    </source>
</evidence>
<accession>A0A8H3VCD8</accession>
<organism evidence="2 3">
    <name type="scientific">Venturia inaequalis</name>
    <name type="common">Apple scab fungus</name>
    <dbReference type="NCBI Taxonomy" id="5025"/>
    <lineage>
        <taxon>Eukaryota</taxon>
        <taxon>Fungi</taxon>
        <taxon>Dikarya</taxon>
        <taxon>Ascomycota</taxon>
        <taxon>Pezizomycotina</taxon>
        <taxon>Dothideomycetes</taxon>
        <taxon>Pleosporomycetidae</taxon>
        <taxon>Venturiales</taxon>
        <taxon>Venturiaceae</taxon>
        <taxon>Venturia</taxon>
    </lineage>
</organism>
<dbReference type="Pfam" id="PF03473">
    <property type="entry name" value="MOSC"/>
    <property type="match status" value="1"/>
</dbReference>
<dbReference type="OrthoDB" id="17255at2759"/>
<name>A0A8H3VCD8_VENIN</name>
<dbReference type="InterPro" id="IPR005303">
    <property type="entry name" value="MOCOS_middle"/>
</dbReference>
<dbReference type="SUPFAM" id="SSF141673">
    <property type="entry name" value="MOSC N-terminal domain-like"/>
    <property type="match status" value="1"/>
</dbReference>
<dbReference type="EMBL" id="WNWQ01000002">
    <property type="protein sequence ID" value="KAE9985951.1"/>
    <property type="molecule type" value="Genomic_DNA"/>
</dbReference>
<dbReference type="PROSITE" id="PS51340">
    <property type="entry name" value="MOSC"/>
    <property type="match status" value="1"/>
</dbReference>
<dbReference type="InterPro" id="IPR005302">
    <property type="entry name" value="MoCF_Sase_C"/>
</dbReference>
<dbReference type="Pfam" id="PF03476">
    <property type="entry name" value="MOSC_N"/>
    <property type="match status" value="1"/>
</dbReference>
<reference evidence="2 3" key="1">
    <citation type="submission" date="2019-11" db="EMBL/GenBank/DDBJ databases">
        <title>Venturia inaequalis Genome Resource.</title>
        <authorList>
            <person name="Lichtner F.J."/>
        </authorList>
    </citation>
    <scope>NUCLEOTIDE SEQUENCE [LARGE SCALE GENOMIC DNA]</scope>
    <source>
        <strain evidence="2">Bline_iso_100314</strain>
    </source>
</reference>
<dbReference type="SUPFAM" id="SSF50800">
    <property type="entry name" value="PK beta-barrel domain-like"/>
    <property type="match status" value="1"/>
</dbReference>
<evidence type="ECO:0000313" key="2">
    <source>
        <dbReference type="EMBL" id="KAE9985951.1"/>
    </source>
</evidence>
<dbReference type="PANTHER" id="PTHR14237:SF34">
    <property type="entry name" value="MOSC DOMAIN PROTEIN (AFU_ORTHOLOGUE AFUA_2G07820)"/>
    <property type="match status" value="1"/>
</dbReference>
<dbReference type="GO" id="GO:0003824">
    <property type="term" value="F:catalytic activity"/>
    <property type="evidence" value="ECO:0007669"/>
    <property type="project" value="InterPro"/>
</dbReference>
<sequence length="337" mass="37413">MKITQLYIYPIKSLRPTAVTSAIATKTGFTYDRRFMLLKRLDDGTYKNMLVSEFPEMTLFLTSIKFPSSEIARDGEITVTFSPPQGEKKTVVVPLTPNTADLERFDVNMHNSPTKARDMGQKYNGWFSSCFGFPVVFAYVGDGLRPVLFAKSPSTQLAKPSSWLSSITSSVLGSNKESADDGKREIAFQDCAHFLVVTEESLKGVSAKLPEGEEMDVTKFRPNIVLSGADQAWDEDFWGEVTFGNGDGGPKIELQHNCIRCKSINVDYQTGKSGTGKAGEVLKLMQSDRRVDKLKKYSPVFGRYGFLTAGNGEEITLGIDVKVTKKNEERSGFDWPL</sequence>
<dbReference type="Proteomes" id="UP000433883">
    <property type="component" value="Unassembled WGS sequence"/>
</dbReference>
<comment type="caution">
    <text evidence="2">The sequence shown here is derived from an EMBL/GenBank/DDBJ whole genome shotgun (WGS) entry which is preliminary data.</text>
</comment>
<dbReference type="InterPro" id="IPR011037">
    <property type="entry name" value="Pyrv_Knase-like_insert_dom_sf"/>
</dbReference>
<dbReference type="PANTHER" id="PTHR14237">
    <property type="entry name" value="MOLYBDOPTERIN COFACTOR SULFURASE MOSC"/>
    <property type="match status" value="1"/>
</dbReference>
<dbReference type="AlphaFoldDB" id="A0A8H3VCD8"/>
<protein>
    <recommendedName>
        <fullName evidence="1">MOSC domain-containing protein</fullName>
    </recommendedName>
</protein>
<dbReference type="GO" id="GO:0030170">
    <property type="term" value="F:pyridoxal phosphate binding"/>
    <property type="evidence" value="ECO:0007669"/>
    <property type="project" value="InterPro"/>
</dbReference>
<evidence type="ECO:0000313" key="3">
    <source>
        <dbReference type="Proteomes" id="UP000433883"/>
    </source>
</evidence>
<gene>
    <name evidence="2" type="ORF">BLS_002973</name>
</gene>
<dbReference type="GO" id="GO:0030151">
    <property type="term" value="F:molybdenum ion binding"/>
    <property type="evidence" value="ECO:0007669"/>
    <property type="project" value="InterPro"/>
</dbReference>
<proteinExistence type="predicted"/>